<dbReference type="SUPFAM" id="SSF53335">
    <property type="entry name" value="S-adenosyl-L-methionine-dependent methyltransferases"/>
    <property type="match status" value="1"/>
</dbReference>
<keyword evidence="4" id="KW-1185">Reference proteome</keyword>
<dbReference type="AlphaFoldDB" id="I6ZVA5"/>
<dbReference type="InterPro" id="IPR029063">
    <property type="entry name" value="SAM-dependent_MTases_sf"/>
</dbReference>
<evidence type="ECO:0000259" key="2">
    <source>
        <dbReference type="Pfam" id="PF13649"/>
    </source>
</evidence>
<dbReference type="GO" id="GO:0032259">
    <property type="term" value="P:methylation"/>
    <property type="evidence" value="ECO:0007669"/>
    <property type="project" value="UniProtKB-KW"/>
</dbReference>
<dbReference type="RefSeq" id="WP_014857364.1">
    <property type="nucleotide sequence ID" value="NC_018178.1"/>
</dbReference>
<dbReference type="GO" id="GO:0008168">
    <property type="term" value="F:methyltransferase activity"/>
    <property type="evidence" value="ECO:0007669"/>
    <property type="project" value="UniProtKB-KW"/>
</dbReference>
<name>I6ZVA5_MELRP</name>
<keyword evidence="3" id="KW-0489">Methyltransferase</keyword>
<evidence type="ECO:0000256" key="1">
    <source>
        <dbReference type="ARBA" id="ARBA00022679"/>
    </source>
</evidence>
<dbReference type="OrthoDB" id="9789123at2"/>
<proteinExistence type="predicted"/>
<dbReference type="STRING" id="1191523.MROS_2704"/>
<dbReference type="EMBL" id="CP003557">
    <property type="protein sequence ID" value="AFN75934.1"/>
    <property type="molecule type" value="Genomic_DNA"/>
</dbReference>
<dbReference type="Gene3D" id="2.20.25.110">
    <property type="entry name" value="S-adenosyl-L-methionine-dependent methyltransferases"/>
    <property type="match status" value="1"/>
</dbReference>
<accession>I6ZVA5</accession>
<evidence type="ECO:0000313" key="4">
    <source>
        <dbReference type="Proteomes" id="UP000009011"/>
    </source>
</evidence>
<organism evidence="3 4">
    <name type="scientific">Melioribacter roseus (strain DSM 23840 / JCM 17771 / VKM B-2668 / P3M-2)</name>
    <dbReference type="NCBI Taxonomy" id="1191523"/>
    <lineage>
        <taxon>Bacteria</taxon>
        <taxon>Pseudomonadati</taxon>
        <taxon>Ignavibacteriota</taxon>
        <taxon>Ignavibacteria</taxon>
        <taxon>Ignavibacteriales</taxon>
        <taxon>Melioribacteraceae</taxon>
        <taxon>Melioribacter</taxon>
    </lineage>
</organism>
<dbReference type="PATRIC" id="fig|1191523.3.peg.2841"/>
<feature type="domain" description="Methyltransferase" evidence="2">
    <location>
        <begin position="45"/>
        <end position="140"/>
    </location>
</feature>
<evidence type="ECO:0000313" key="3">
    <source>
        <dbReference type="EMBL" id="AFN75934.1"/>
    </source>
</evidence>
<reference evidence="3 4" key="1">
    <citation type="journal article" date="2013" name="PLoS ONE">
        <title>Genomic analysis of Melioribacter roseus, facultatively anaerobic organotrophic bacterium representing a novel deep lineage within Bacteriodetes/Chlorobi group.</title>
        <authorList>
            <person name="Kadnikov V.V."/>
            <person name="Mardanov A.V."/>
            <person name="Podosokorskaya O.A."/>
            <person name="Gavrilov S.N."/>
            <person name="Kublanov I.V."/>
            <person name="Beletsky A.V."/>
            <person name="Bonch-Osmolovskaya E.A."/>
            <person name="Ravin N.V."/>
        </authorList>
    </citation>
    <scope>NUCLEOTIDE SEQUENCE [LARGE SCALE GENOMIC DNA]</scope>
    <source>
        <strain evidence="4">JCM 17771 / P3M-2</strain>
    </source>
</reference>
<dbReference type="PANTHER" id="PTHR43861">
    <property type="entry name" value="TRANS-ACONITATE 2-METHYLTRANSFERASE-RELATED"/>
    <property type="match status" value="1"/>
</dbReference>
<protein>
    <submittedName>
        <fullName evidence="3">Methyltransferase type 11</fullName>
    </submittedName>
</protein>
<dbReference type="eggNOG" id="COG0500">
    <property type="taxonomic scope" value="Bacteria"/>
</dbReference>
<dbReference type="InterPro" id="IPR041698">
    <property type="entry name" value="Methyltransf_25"/>
</dbReference>
<keyword evidence="1 3" id="KW-0808">Transferase</keyword>
<dbReference type="Pfam" id="PF13649">
    <property type="entry name" value="Methyltransf_25"/>
    <property type="match status" value="1"/>
</dbReference>
<dbReference type="CDD" id="cd02440">
    <property type="entry name" value="AdoMet_MTases"/>
    <property type="match status" value="1"/>
</dbReference>
<gene>
    <name evidence="3" type="ordered locus">MROS_2704</name>
</gene>
<dbReference type="HOGENOM" id="CLU_069129_1_2_10"/>
<dbReference type="Gene3D" id="3.40.50.150">
    <property type="entry name" value="Vaccinia Virus protein VP39"/>
    <property type="match status" value="1"/>
</dbReference>
<dbReference type="KEGG" id="mro:MROS_2704"/>
<sequence>MENWYKDWFSSEEYFNVYNHRDLSDARLLGELILRETRLKKNALILDAACGFGRHALFFASKGYDVVGFDLSKLFLDRARKKAAESNLNIKLIRADIRRICFKARFDIILNLFTSFGYFKSDDENFSFLERSYNFLKTGGWYVFDYLNKTYLENNLEEETVRKINGVIITEKRRIGKDRVIKEIIIDYGGNRKTFYESVKLYDSKTLQKKFEQIGYKLVNLYGDYNGNSYAEDTPRLIMFLKK</sequence>
<dbReference type="Proteomes" id="UP000009011">
    <property type="component" value="Chromosome"/>
</dbReference>